<organism evidence="1 2">
    <name type="scientific">Streptomyces mangrovisoli</name>
    <dbReference type="NCBI Taxonomy" id="1428628"/>
    <lineage>
        <taxon>Bacteria</taxon>
        <taxon>Bacillati</taxon>
        <taxon>Actinomycetota</taxon>
        <taxon>Actinomycetes</taxon>
        <taxon>Kitasatosporales</taxon>
        <taxon>Streptomycetaceae</taxon>
        <taxon>Streptomyces</taxon>
    </lineage>
</organism>
<dbReference type="InterPro" id="IPR029060">
    <property type="entry name" value="PIN-like_dom_sf"/>
</dbReference>
<reference evidence="1" key="1">
    <citation type="submission" date="2016-10" db="EMBL/GenBank/DDBJ databases">
        <title>Genome sequence of Streptomyces mangrovisoli MUSC 149.</title>
        <authorList>
            <person name="Lee L.-H."/>
            <person name="Ser H.-L."/>
        </authorList>
    </citation>
    <scope>NUCLEOTIDE SEQUENCE [LARGE SCALE GENOMIC DNA]</scope>
    <source>
        <strain evidence="1">MUSC 149</strain>
    </source>
</reference>
<evidence type="ECO:0000313" key="2">
    <source>
        <dbReference type="Proteomes" id="UP000034196"/>
    </source>
</evidence>
<accession>A0A1J4NV14</accession>
<dbReference type="Proteomes" id="UP000034196">
    <property type="component" value="Unassembled WGS sequence"/>
</dbReference>
<dbReference type="STRING" id="1428628.WN71_020035"/>
<proteinExistence type="predicted"/>
<evidence type="ECO:0008006" key="3">
    <source>
        <dbReference type="Google" id="ProtNLM"/>
    </source>
</evidence>
<dbReference type="EMBL" id="LAVA02000044">
    <property type="protein sequence ID" value="OIJ66187.1"/>
    <property type="molecule type" value="Genomic_DNA"/>
</dbReference>
<protein>
    <recommendedName>
        <fullName evidence="3">PIN domain-containing protein</fullName>
    </recommendedName>
</protein>
<gene>
    <name evidence="1" type="ORF">WN71_020035</name>
</gene>
<name>A0A1J4NV14_9ACTN</name>
<dbReference type="SUPFAM" id="SSF88723">
    <property type="entry name" value="PIN domain-like"/>
    <property type="match status" value="1"/>
</dbReference>
<comment type="caution">
    <text evidence="1">The sequence shown here is derived from an EMBL/GenBank/DDBJ whole genome shotgun (WGS) entry which is preliminary data.</text>
</comment>
<dbReference type="AlphaFoldDB" id="A0A1J4NV14"/>
<evidence type="ECO:0000313" key="1">
    <source>
        <dbReference type="EMBL" id="OIJ66187.1"/>
    </source>
</evidence>
<sequence length="110" mass="11921">MEAFLAGFPLSPLATCTVGFVETVRHLDRAGSFPQALADLDERVTEILLGREVRDLATRVDPGLRALDALHVASALSLERDLVALVTYDRRMFDAACKEGLPARAPGVED</sequence>
<dbReference type="Gene3D" id="3.40.50.1010">
    <property type="entry name" value="5'-nuclease"/>
    <property type="match status" value="1"/>
</dbReference>
<keyword evidence="2" id="KW-1185">Reference proteome</keyword>